<dbReference type="CDD" id="cd00090">
    <property type="entry name" value="HTH_ARSR"/>
    <property type="match status" value="1"/>
</dbReference>
<dbReference type="PRINTS" id="PR00033">
    <property type="entry name" value="HTHASNC"/>
</dbReference>
<dbReference type="InterPro" id="IPR011008">
    <property type="entry name" value="Dimeric_a/b-barrel"/>
</dbReference>
<proteinExistence type="predicted"/>
<dbReference type="InterPro" id="IPR036390">
    <property type="entry name" value="WH_DNA-bd_sf"/>
</dbReference>
<dbReference type="InterPro" id="IPR019887">
    <property type="entry name" value="Tscrpt_reg_AsnC/Lrp_C"/>
</dbReference>
<accession>A0A382G4V6</accession>
<dbReference type="InterPro" id="IPR000485">
    <property type="entry name" value="AsnC-type_HTH_dom"/>
</dbReference>
<evidence type="ECO:0000256" key="2">
    <source>
        <dbReference type="ARBA" id="ARBA00023125"/>
    </source>
</evidence>
<feature type="domain" description="HTH asnC-type" evidence="4">
    <location>
        <begin position="8"/>
        <end position="69"/>
    </location>
</feature>
<evidence type="ECO:0000256" key="1">
    <source>
        <dbReference type="ARBA" id="ARBA00023015"/>
    </source>
</evidence>
<evidence type="ECO:0000313" key="5">
    <source>
        <dbReference type="EMBL" id="SVB70288.1"/>
    </source>
</evidence>
<name>A0A382G4V6_9ZZZZ</name>
<keyword evidence="3" id="KW-0804">Transcription</keyword>
<dbReference type="PANTHER" id="PTHR30154">
    <property type="entry name" value="LEUCINE-RESPONSIVE REGULATORY PROTEIN"/>
    <property type="match status" value="1"/>
</dbReference>
<dbReference type="Pfam" id="PF13412">
    <property type="entry name" value="HTH_24"/>
    <property type="match status" value="1"/>
</dbReference>
<dbReference type="InterPro" id="IPR036388">
    <property type="entry name" value="WH-like_DNA-bd_sf"/>
</dbReference>
<dbReference type="GO" id="GO:0043200">
    <property type="term" value="P:response to amino acid"/>
    <property type="evidence" value="ECO:0007669"/>
    <property type="project" value="TreeGrafter"/>
</dbReference>
<reference evidence="5" key="1">
    <citation type="submission" date="2018-05" db="EMBL/GenBank/DDBJ databases">
        <authorList>
            <person name="Lanie J.A."/>
            <person name="Ng W.-L."/>
            <person name="Kazmierczak K.M."/>
            <person name="Andrzejewski T.M."/>
            <person name="Davidsen T.M."/>
            <person name="Wayne K.J."/>
            <person name="Tettelin H."/>
            <person name="Glass J.I."/>
            <person name="Rusch D."/>
            <person name="Podicherti R."/>
            <person name="Tsui H.-C.T."/>
            <person name="Winkler M.E."/>
        </authorList>
    </citation>
    <scope>NUCLEOTIDE SEQUENCE</scope>
</reference>
<evidence type="ECO:0000256" key="3">
    <source>
        <dbReference type="ARBA" id="ARBA00023163"/>
    </source>
</evidence>
<dbReference type="InterPro" id="IPR019888">
    <property type="entry name" value="Tscrpt_reg_AsnC-like"/>
</dbReference>
<dbReference type="InterPro" id="IPR011991">
    <property type="entry name" value="ArsR-like_HTH"/>
</dbReference>
<dbReference type="SUPFAM" id="SSF46785">
    <property type="entry name" value="Winged helix' DNA-binding domain"/>
    <property type="match status" value="1"/>
</dbReference>
<dbReference type="EMBL" id="UINC01053588">
    <property type="protein sequence ID" value="SVB70288.1"/>
    <property type="molecule type" value="Genomic_DNA"/>
</dbReference>
<dbReference type="Gene3D" id="3.30.70.920">
    <property type="match status" value="1"/>
</dbReference>
<dbReference type="SUPFAM" id="SSF54909">
    <property type="entry name" value="Dimeric alpha+beta barrel"/>
    <property type="match status" value="1"/>
</dbReference>
<gene>
    <name evidence="5" type="ORF">METZ01_LOCUS223142</name>
</gene>
<organism evidence="5">
    <name type="scientific">marine metagenome</name>
    <dbReference type="NCBI Taxonomy" id="408172"/>
    <lineage>
        <taxon>unclassified sequences</taxon>
        <taxon>metagenomes</taxon>
        <taxon>ecological metagenomes</taxon>
    </lineage>
</organism>
<dbReference type="Pfam" id="PF01037">
    <property type="entry name" value="AsnC_trans_reg"/>
    <property type="match status" value="1"/>
</dbReference>
<protein>
    <recommendedName>
        <fullName evidence="4">HTH asnC-type domain-containing protein</fullName>
    </recommendedName>
</protein>
<keyword evidence="2" id="KW-0238">DNA-binding</keyword>
<evidence type="ECO:0000259" key="4">
    <source>
        <dbReference type="PROSITE" id="PS50956"/>
    </source>
</evidence>
<dbReference type="GO" id="GO:0005829">
    <property type="term" value="C:cytosol"/>
    <property type="evidence" value="ECO:0007669"/>
    <property type="project" value="TreeGrafter"/>
</dbReference>
<sequence length="156" mass="17253">MINYTMKIDDLDKKILDFLQKDGRIAASHIADELDISIPTVTERIKKLSENGVIQGFHAALDPKLLGLDVSAIITVISESSEHYKDVIHSAMNTPEVVQCFSTTGKGSHTIIVVAKNSQALEELLRKIQSWPGVSRTETQVILSSYPINNNTYTIT</sequence>
<dbReference type="SMART" id="SM00344">
    <property type="entry name" value="HTH_ASNC"/>
    <property type="match status" value="1"/>
</dbReference>
<dbReference type="PROSITE" id="PS50956">
    <property type="entry name" value="HTH_ASNC_2"/>
    <property type="match status" value="1"/>
</dbReference>
<dbReference type="AlphaFoldDB" id="A0A382G4V6"/>
<keyword evidence="1" id="KW-0805">Transcription regulation</keyword>
<dbReference type="GO" id="GO:0043565">
    <property type="term" value="F:sequence-specific DNA binding"/>
    <property type="evidence" value="ECO:0007669"/>
    <property type="project" value="InterPro"/>
</dbReference>
<dbReference type="PANTHER" id="PTHR30154:SF34">
    <property type="entry name" value="TRANSCRIPTIONAL REGULATOR AZLB"/>
    <property type="match status" value="1"/>
</dbReference>
<dbReference type="Gene3D" id="1.10.10.10">
    <property type="entry name" value="Winged helix-like DNA-binding domain superfamily/Winged helix DNA-binding domain"/>
    <property type="match status" value="1"/>
</dbReference>